<dbReference type="AlphaFoldDB" id="A0A1G9B7U5"/>
<dbReference type="EMBL" id="FNFO01000002">
    <property type="protein sequence ID" value="SDK35601.1"/>
    <property type="molecule type" value="Genomic_DNA"/>
</dbReference>
<protein>
    <submittedName>
        <fullName evidence="1">Uncharacterized protein</fullName>
    </submittedName>
</protein>
<keyword evidence="2" id="KW-1185">Reference proteome</keyword>
<organism evidence="1 2">
    <name type="scientific">Catalinimonas alkaloidigena</name>
    <dbReference type="NCBI Taxonomy" id="1075417"/>
    <lineage>
        <taxon>Bacteria</taxon>
        <taxon>Pseudomonadati</taxon>
        <taxon>Bacteroidota</taxon>
        <taxon>Cytophagia</taxon>
        <taxon>Cytophagales</taxon>
        <taxon>Catalimonadaceae</taxon>
        <taxon>Catalinimonas</taxon>
    </lineage>
</organism>
<reference evidence="1 2" key="1">
    <citation type="submission" date="2016-10" db="EMBL/GenBank/DDBJ databases">
        <authorList>
            <person name="de Groot N.N."/>
        </authorList>
    </citation>
    <scope>NUCLEOTIDE SEQUENCE [LARGE SCALE GENOMIC DNA]</scope>
    <source>
        <strain evidence="1 2">DSM 25186</strain>
    </source>
</reference>
<accession>A0A1G9B7U5</accession>
<dbReference type="RefSeq" id="WP_089680278.1">
    <property type="nucleotide sequence ID" value="NZ_FNFO01000002.1"/>
</dbReference>
<evidence type="ECO:0000313" key="1">
    <source>
        <dbReference type="EMBL" id="SDK35601.1"/>
    </source>
</evidence>
<gene>
    <name evidence="1" type="ORF">SAMN05421823_102541</name>
</gene>
<sequence length="179" mass="20119">MQSLAQPIGENLGGLIFLQLYRCKEVVRIPMPFGQMISQEMILVTDAQSAQLYFTPETGGFQESQEEDAQQGTYYSQVLSVFVPQDNPDASAWLDEHQDGEFIAIYVNTNGLAKLVGSLDNPLRLKAKLDTQKKLRGLAGHELTLSRQAARKAPFYLATPYVPPLQGRRFTSRFNFRFA</sequence>
<name>A0A1G9B7U5_9BACT</name>
<dbReference type="Proteomes" id="UP000198510">
    <property type="component" value="Unassembled WGS sequence"/>
</dbReference>
<proteinExistence type="predicted"/>
<evidence type="ECO:0000313" key="2">
    <source>
        <dbReference type="Proteomes" id="UP000198510"/>
    </source>
</evidence>
<dbReference type="STRING" id="1075417.SAMN05421823_102541"/>